<evidence type="ECO:0000256" key="4">
    <source>
        <dbReference type="PROSITE-ProRule" id="PRU01343"/>
    </source>
</evidence>
<dbReference type="GO" id="GO:0051213">
    <property type="term" value="F:dioxygenase activity"/>
    <property type="evidence" value="ECO:0007669"/>
    <property type="project" value="InterPro"/>
</dbReference>
<keyword evidence="3" id="KW-0862">Zinc</keyword>
<dbReference type="InterPro" id="IPR005123">
    <property type="entry name" value="Oxoglu/Fe-dep_dioxygenase_dom"/>
</dbReference>
<gene>
    <name evidence="8" type="ORF">EV356DRAFT_503300</name>
</gene>
<dbReference type="CDD" id="cd14279">
    <property type="entry name" value="CUE"/>
    <property type="match status" value="1"/>
</dbReference>
<keyword evidence="2 4" id="KW-0863">Zinc-finger</keyword>
<dbReference type="InterPro" id="IPR032854">
    <property type="entry name" value="ALKBH3"/>
</dbReference>
<organism evidence="8 9">
    <name type="scientific">Viridothelium virens</name>
    <name type="common">Speckled blister lichen</name>
    <name type="synonym">Trypethelium virens</name>
    <dbReference type="NCBI Taxonomy" id="1048519"/>
    <lineage>
        <taxon>Eukaryota</taxon>
        <taxon>Fungi</taxon>
        <taxon>Dikarya</taxon>
        <taxon>Ascomycota</taxon>
        <taxon>Pezizomycotina</taxon>
        <taxon>Dothideomycetes</taxon>
        <taxon>Dothideomycetes incertae sedis</taxon>
        <taxon>Trypetheliales</taxon>
        <taxon>Trypetheliaceae</taxon>
        <taxon>Viridothelium</taxon>
    </lineage>
</organism>
<evidence type="ECO:0000313" key="9">
    <source>
        <dbReference type="Proteomes" id="UP000800092"/>
    </source>
</evidence>
<evidence type="ECO:0000259" key="7">
    <source>
        <dbReference type="PROSITE" id="PS51999"/>
    </source>
</evidence>
<evidence type="ECO:0000256" key="2">
    <source>
        <dbReference type="ARBA" id="ARBA00022771"/>
    </source>
</evidence>
<sequence>MDTFVSRKRRRVSGDQAIIERADPPVDDDNDSTDFKLAILTSLYPSVDQQILLEALLSADGSVEEASKSLAPSGLPSDLPRPPRKDTIGYQSSLTSFTLPRDSKSISPNKKRHLTKNGKTLHLFAPEDIENYTPCSIVHNFLPTTQADAILRELLGEAPSFRKATFKLFEREVSSPHTMAFYVDSLEEEQAQKTDYVYNGSRIEDVRRSLPEMRRVAAIVQDAVNKEIQRRIRDHYPDGKKLKYQSPHEWRSNASFVNCYDGPGENVGYHSDQLTYIGPRAIIGSLSLGVAREFRVRRIVARDDESHLDGGHASRADAEGQIAIHLPHNSLLVMHAEMQEEWKHSIAPSQAIDPHPVAGSKRINVTYRCYKEHLNPQWTPKCRCNIPAVLRCVQKKKENRGRYMWMCHASYTPGQEGCTYFQFAEFDDDGEPPWAKRVKNTAMSMNADNLVENVTREIA</sequence>
<accession>A0A6A6H6Q7</accession>
<dbReference type="InterPro" id="IPR010666">
    <property type="entry name" value="Znf_GRF"/>
</dbReference>
<evidence type="ECO:0000256" key="3">
    <source>
        <dbReference type="ARBA" id="ARBA00022833"/>
    </source>
</evidence>
<dbReference type="Proteomes" id="UP000800092">
    <property type="component" value="Unassembled WGS sequence"/>
</dbReference>
<dbReference type="Gene3D" id="2.60.120.590">
    <property type="entry name" value="Alpha-ketoglutarate-dependent dioxygenase AlkB-like"/>
    <property type="match status" value="1"/>
</dbReference>
<dbReference type="FunFam" id="2.60.120.590:FF:000010">
    <property type="entry name" value="GRF zinc finger domain protein"/>
    <property type="match status" value="1"/>
</dbReference>
<name>A0A6A6H6Q7_VIRVR</name>
<dbReference type="PANTHER" id="PTHR31212">
    <property type="entry name" value="ALPHA-KETOGLUTARATE-DEPENDENT DIOXYGENASE ALKB HOMOLOG 3"/>
    <property type="match status" value="1"/>
</dbReference>
<evidence type="ECO:0000256" key="5">
    <source>
        <dbReference type="SAM" id="MobiDB-lite"/>
    </source>
</evidence>
<feature type="domain" description="GRF-type" evidence="7">
    <location>
        <begin position="382"/>
        <end position="427"/>
    </location>
</feature>
<dbReference type="GO" id="GO:0008270">
    <property type="term" value="F:zinc ion binding"/>
    <property type="evidence" value="ECO:0007669"/>
    <property type="project" value="UniProtKB-KW"/>
</dbReference>
<dbReference type="EMBL" id="ML991804">
    <property type="protein sequence ID" value="KAF2233766.1"/>
    <property type="molecule type" value="Genomic_DNA"/>
</dbReference>
<dbReference type="AlphaFoldDB" id="A0A6A6H6Q7"/>
<dbReference type="PROSITE" id="PS51471">
    <property type="entry name" value="FE2OG_OXY"/>
    <property type="match status" value="1"/>
</dbReference>
<evidence type="ECO:0000256" key="1">
    <source>
        <dbReference type="ARBA" id="ARBA00022723"/>
    </source>
</evidence>
<dbReference type="PROSITE" id="PS51999">
    <property type="entry name" value="ZF_GRF"/>
    <property type="match status" value="1"/>
</dbReference>
<dbReference type="PANTHER" id="PTHR31212:SF4">
    <property type="entry name" value="ALPHA-KETOGLUTARATE-DEPENDENT DIOXYGENASE ALKB HOMOLOG 3"/>
    <property type="match status" value="1"/>
</dbReference>
<keyword evidence="1" id="KW-0479">Metal-binding</keyword>
<dbReference type="InterPro" id="IPR027450">
    <property type="entry name" value="AlkB-like"/>
</dbReference>
<evidence type="ECO:0000259" key="6">
    <source>
        <dbReference type="PROSITE" id="PS51471"/>
    </source>
</evidence>
<protein>
    <submittedName>
        <fullName evidence="8">Uncharacterized protein</fullName>
    </submittedName>
</protein>
<feature type="domain" description="Fe2OG dioxygenase" evidence="6">
    <location>
        <begin position="251"/>
        <end position="371"/>
    </location>
</feature>
<dbReference type="Pfam" id="PF13532">
    <property type="entry name" value="2OG-FeII_Oxy_2"/>
    <property type="match status" value="1"/>
</dbReference>
<dbReference type="OrthoDB" id="545910at2759"/>
<keyword evidence="9" id="KW-1185">Reference proteome</keyword>
<evidence type="ECO:0000313" key="8">
    <source>
        <dbReference type="EMBL" id="KAF2233766.1"/>
    </source>
</evidence>
<feature type="region of interest" description="Disordered" evidence="5">
    <location>
        <begin position="67"/>
        <end position="86"/>
    </location>
</feature>
<reference evidence="8" key="1">
    <citation type="journal article" date="2020" name="Stud. Mycol.">
        <title>101 Dothideomycetes genomes: a test case for predicting lifestyles and emergence of pathogens.</title>
        <authorList>
            <person name="Haridas S."/>
            <person name="Albert R."/>
            <person name="Binder M."/>
            <person name="Bloem J."/>
            <person name="Labutti K."/>
            <person name="Salamov A."/>
            <person name="Andreopoulos B."/>
            <person name="Baker S."/>
            <person name="Barry K."/>
            <person name="Bills G."/>
            <person name="Bluhm B."/>
            <person name="Cannon C."/>
            <person name="Castanera R."/>
            <person name="Culley D."/>
            <person name="Daum C."/>
            <person name="Ezra D."/>
            <person name="Gonzalez J."/>
            <person name="Henrissat B."/>
            <person name="Kuo A."/>
            <person name="Liang C."/>
            <person name="Lipzen A."/>
            <person name="Lutzoni F."/>
            <person name="Magnuson J."/>
            <person name="Mondo S."/>
            <person name="Nolan M."/>
            <person name="Ohm R."/>
            <person name="Pangilinan J."/>
            <person name="Park H.-J."/>
            <person name="Ramirez L."/>
            <person name="Alfaro M."/>
            <person name="Sun H."/>
            <person name="Tritt A."/>
            <person name="Yoshinaga Y."/>
            <person name="Zwiers L.-H."/>
            <person name="Turgeon B."/>
            <person name="Goodwin S."/>
            <person name="Spatafora J."/>
            <person name="Crous P."/>
            <person name="Grigoriev I."/>
        </authorList>
    </citation>
    <scope>NUCLEOTIDE SEQUENCE</scope>
    <source>
        <strain evidence="8">Tuck. ex Michener</strain>
    </source>
</reference>
<proteinExistence type="predicted"/>
<dbReference type="SUPFAM" id="SSF51197">
    <property type="entry name" value="Clavaminate synthase-like"/>
    <property type="match status" value="1"/>
</dbReference>
<dbReference type="GO" id="GO:0006307">
    <property type="term" value="P:DNA alkylation repair"/>
    <property type="evidence" value="ECO:0007669"/>
    <property type="project" value="InterPro"/>
</dbReference>
<dbReference type="InterPro" id="IPR037151">
    <property type="entry name" value="AlkB-like_sf"/>
</dbReference>